<sequence>MNRNFERSLSAVLSHEGGYVDHPQDPGGATNLGVTIGTARRLGIDIDGDGDTDKVDIRMLTRADAAKVYRAEYWDKVRAGDLPDGVDHAVFDFAVNSGPSRAARYLQAVLGVTQDGVIGPVTVAASRRKDAETIVTRLCDKRMDFLRGLSTFSTFGRGWTRRVSEVEALALDMIAESPVVPEPVQKIPAPSLPSIDLPSLIRETVETVMPTTGTDLPIRIPRPSPVAQVSKAVGAGKWAALGGAIWSGLVISNVVPAPYNSPEFSVVVGTIVQSIAAIIGAYRAPRNAE</sequence>
<dbReference type="RefSeq" id="WP_189423513.1">
    <property type="nucleotide sequence ID" value="NZ_BMZE01000001.1"/>
</dbReference>
<dbReference type="Proteomes" id="UP000646579">
    <property type="component" value="Unassembled WGS sequence"/>
</dbReference>
<dbReference type="EMBL" id="BMZE01000001">
    <property type="protein sequence ID" value="GHA15035.1"/>
    <property type="molecule type" value="Genomic_DNA"/>
</dbReference>
<keyword evidence="4" id="KW-1185">Reference proteome</keyword>
<dbReference type="InterPro" id="IPR018537">
    <property type="entry name" value="Peptidoglycan-bd_3"/>
</dbReference>
<feature type="domain" description="TtsA-like Glycoside hydrolase family 108" evidence="1">
    <location>
        <begin position="10"/>
        <end position="98"/>
    </location>
</feature>
<evidence type="ECO:0000259" key="2">
    <source>
        <dbReference type="Pfam" id="PF09374"/>
    </source>
</evidence>
<name>A0A918RWB1_9HYPH</name>
<dbReference type="AlphaFoldDB" id="A0A918RWB1"/>
<accession>A0A918RWB1</accession>
<dbReference type="Pfam" id="PF05838">
    <property type="entry name" value="Glyco_hydro_108"/>
    <property type="match status" value="1"/>
</dbReference>
<reference evidence="3" key="1">
    <citation type="journal article" date="2014" name="Int. J. Syst. Evol. Microbiol.">
        <title>Complete genome sequence of Corynebacterium casei LMG S-19264T (=DSM 44701T), isolated from a smear-ripened cheese.</title>
        <authorList>
            <consortium name="US DOE Joint Genome Institute (JGI-PGF)"/>
            <person name="Walter F."/>
            <person name="Albersmeier A."/>
            <person name="Kalinowski J."/>
            <person name="Ruckert C."/>
        </authorList>
    </citation>
    <scope>NUCLEOTIDE SEQUENCE</scope>
    <source>
        <strain evidence="3">KCTC 32437</strain>
    </source>
</reference>
<dbReference type="Pfam" id="PF09374">
    <property type="entry name" value="PG_binding_3"/>
    <property type="match status" value="1"/>
</dbReference>
<evidence type="ECO:0008006" key="5">
    <source>
        <dbReference type="Google" id="ProtNLM"/>
    </source>
</evidence>
<dbReference type="InterPro" id="IPR023346">
    <property type="entry name" value="Lysozyme-like_dom_sf"/>
</dbReference>
<comment type="caution">
    <text evidence="3">The sequence shown here is derived from an EMBL/GenBank/DDBJ whole genome shotgun (WGS) entry which is preliminary data.</text>
</comment>
<dbReference type="Gene3D" id="1.20.141.10">
    <property type="entry name" value="Chitosanase, subunit A, domain 1"/>
    <property type="match status" value="1"/>
</dbReference>
<dbReference type="SUPFAM" id="SSF53955">
    <property type="entry name" value="Lysozyme-like"/>
    <property type="match status" value="1"/>
</dbReference>
<reference evidence="3" key="2">
    <citation type="submission" date="2020-09" db="EMBL/GenBank/DDBJ databases">
        <authorList>
            <person name="Sun Q."/>
            <person name="Kim S."/>
        </authorList>
    </citation>
    <scope>NUCLEOTIDE SEQUENCE</scope>
    <source>
        <strain evidence="3">KCTC 32437</strain>
    </source>
</reference>
<gene>
    <name evidence="3" type="ORF">GCM10007989_07230</name>
</gene>
<evidence type="ECO:0000313" key="4">
    <source>
        <dbReference type="Proteomes" id="UP000646579"/>
    </source>
</evidence>
<dbReference type="InterPro" id="IPR008565">
    <property type="entry name" value="TtsA-like_GH18_dom"/>
</dbReference>
<feature type="domain" description="Peptidoglycan binding" evidence="2">
    <location>
        <begin position="102"/>
        <end position="162"/>
    </location>
</feature>
<protein>
    <recommendedName>
        <fullName evidence="5">Lysozyme family protein</fullName>
    </recommendedName>
</protein>
<dbReference type="CDD" id="cd13926">
    <property type="entry name" value="N-acetylmuramidase_GH108"/>
    <property type="match status" value="1"/>
</dbReference>
<evidence type="ECO:0000313" key="3">
    <source>
        <dbReference type="EMBL" id="GHA15035.1"/>
    </source>
</evidence>
<organism evidence="3 4">
    <name type="scientific">Devosia pacifica</name>
    <dbReference type="NCBI Taxonomy" id="1335967"/>
    <lineage>
        <taxon>Bacteria</taxon>
        <taxon>Pseudomonadati</taxon>
        <taxon>Pseudomonadota</taxon>
        <taxon>Alphaproteobacteria</taxon>
        <taxon>Hyphomicrobiales</taxon>
        <taxon>Devosiaceae</taxon>
        <taxon>Devosia</taxon>
    </lineage>
</organism>
<proteinExistence type="predicted"/>
<evidence type="ECO:0000259" key="1">
    <source>
        <dbReference type="Pfam" id="PF05838"/>
    </source>
</evidence>